<comment type="caution">
    <text evidence="2">The sequence shown here is derived from an EMBL/GenBank/DDBJ whole genome shotgun (WGS) entry which is preliminary data.</text>
</comment>
<feature type="region of interest" description="Disordered" evidence="1">
    <location>
        <begin position="1"/>
        <end position="40"/>
    </location>
</feature>
<dbReference type="Proteomes" id="UP001497382">
    <property type="component" value="Unassembled WGS sequence"/>
</dbReference>
<evidence type="ECO:0000313" key="3">
    <source>
        <dbReference type="Proteomes" id="UP001497382"/>
    </source>
</evidence>
<keyword evidence="3" id="KW-1185">Reference proteome</keyword>
<dbReference type="AlphaFoldDB" id="A0AAV1ZQE6"/>
<feature type="compositionally biased region" description="Polar residues" evidence="1">
    <location>
        <begin position="11"/>
        <end position="23"/>
    </location>
</feature>
<organism evidence="2 3">
    <name type="scientific">Larinioides sclopetarius</name>
    <dbReference type="NCBI Taxonomy" id="280406"/>
    <lineage>
        <taxon>Eukaryota</taxon>
        <taxon>Metazoa</taxon>
        <taxon>Ecdysozoa</taxon>
        <taxon>Arthropoda</taxon>
        <taxon>Chelicerata</taxon>
        <taxon>Arachnida</taxon>
        <taxon>Araneae</taxon>
        <taxon>Araneomorphae</taxon>
        <taxon>Entelegynae</taxon>
        <taxon>Araneoidea</taxon>
        <taxon>Araneidae</taxon>
        <taxon>Larinioides</taxon>
    </lineage>
</organism>
<dbReference type="EMBL" id="CAXIEN010000073">
    <property type="protein sequence ID" value="CAL1274085.1"/>
    <property type="molecule type" value="Genomic_DNA"/>
</dbReference>
<sequence length="79" mass="8906">MPIPSYHARQNRPSSTPQISTPSFLPHHNPSLSISTENEINKPTPAEYYEHFTNVPEENCERCSSVNSNDSSTTIDINF</sequence>
<name>A0AAV1ZQE6_9ARAC</name>
<accession>A0AAV1ZQE6</accession>
<gene>
    <name evidence="2" type="ORF">LARSCL_LOCUS7274</name>
</gene>
<proteinExistence type="predicted"/>
<evidence type="ECO:0000256" key="1">
    <source>
        <dbReference type="SAM" id="MobiDB-lite"/>
    </source>
</evidence>
<reference evidence="2 3" key="1">
    <citation type="submission" date="2024-04" db="EMBL/GenBank/DDBJ databases">
        <authorList>
            <person name="Rising A."/>
            <person name="Reimegard J."/>
            <person name="Sonavane S."/>
            <person name="Akerstrom W."/>
            <person name="Nylinder S."/>
            <person name="Hedman E."/>
            <person name="Kallberg Y."/>
        </authorList>
    </citation>
    <scope>NUCLEOTIDE SEQUENCE [LARGE SCALE GENOMIC DNA]</scope>
</reference>
<evidence type="ECO:0000313" key="2">
    <source>
        <dbReference type="EMBL" id="CAL1274085.1"/>
    </source>
</evidence>
<protein>
    <submittedName>
        <fullName evidence="2">Uncharacterized protein</fullName>
    </submittedName>
</protein>